<accession>A0A7W3J5K6</accession>
<dbReference type="AlphaFoldDB" id="A0A7W3J5K6"/>
<evidence type="ECO:0000313" key="3">
    <source>
        <dbReference type="Proteomes" id="UP000540568"/>
    </source>
</evidence>
<keyword evidence="1" id="KW-0472">Membrane</keyword>
<keyword evidence="3" id="KW-1185">Reference proteome</keyword>
<gene>
    <name evidence="2" type="ORF">FHX71_000587</name>
</gene>
<sequence>MRDVLDWFMWAMPKSDWSSFIPDLIVGVMTGAVVGLVLLMVERRVAEGRRRVEVRLRRRRIVQPLLLVLQRPEYARNFDTVSPINRKWQRALSIIEGSELDSWHELEPTDLTSALLRFRSAIWDLREDADDLGQAIARWRAIHERVEGASEFATARILGANEQYLRERFPTARVASPVVVDSDRMRENRLVKRHERKHRKAARRVDRMAGVVLDELVELIRDGKASRGIANAS</sequence>
<comment type="caution">
    <text evidence="2">The sequence shown here is derived from an EMBL/GenBank/DDBJ whole genome shotgun (WGS) entry which is preliminary data.</text>
</comment>
<reference evidence="2 3" key="1">
    <citation type="submission" date="2020-07" db="EMBL/GenBank/DDBJ databases">
        <title>Sequencing the genomes of 1000 actinobacteria strains.</title>
        <authorList>
            <person name="Klenk H.-P."/>
        </authorList>
    </citation>
    <scope>NUCLEOTIDE SEQUENCE [LARGE SCALE GENOMIC DNA]</scope>
    <source>
        <strain evidence="2 3">DSM 44121</strain>
    </source>
</reference>
<organism evidence="2 3">
    <name type="scientific">Promicromonospora sukumoe</name>
    <dbReference type="NCBI Taxonomy" id="88382"/>
    <lineage>
        <taxon>Bacteria</taxon>
        <taxon>Bacillati</taxon>
        <taxon>Actinomycetota</taxon>
        <taxon>Actinomycetes</taxon>
        <taxon>Micrococcales</taxon>
        <taxon>Promicromonosporaceae</taxon>
        <taxon>Promicromonospora</taxon>
    </lineage>
</organism>
<keyword evidence="1" id="KW-0812">Transmembrane</keyword>
<feature type="transmembrane region" description="Helical" evidence="1">
    <location>
        <begin position="20"/>
        <end position="41"/>
    </location>
</feature>
<dbReference type="RefSeq" id="WP_182614346.1">
    <property type="nucleotide sequence ID" value="NZ_BAAATF010000002.1"/>
</dbReference>
<keyword evidence="1" id="KW-1133">Transmembrane helix</keyword>
<evidence type="ECO:0000313" key="2">
    <source>
        <dbReference type="EMBL" id="MBA8806645.1"/>
    </source>
</evidence>
<dbReference type="Proteomes" id="UP000540568">
    <property type="component" value="Unassembled WGS sequence"/>
</dbReference>
<proteinExistence type="predicted"/>
<evidence type="ECO:0000256" key="1">
    <source>
        <dbReference type="SAM" id="Phobius"/>
    </source>
</evidence>
<protein>
    <submittedName>
        <fullName evidence="2">Uncharacterized protein</fullName>
    </submittedName>
</protein>
<dbReference type="EMBL" id="JACGWV010000001">
    <property type="protein sequence ID" value="MBA8806645.1"/>
    <property type="molecule type" value="Genomic_DNA"/>
</dbReference>
<name>A0A7W3J5K6_9MICO</name>